<dbReference type="RefSeq" id="WP_183343339.1">
    <property type="nucleotide sequence ID" value="NZ_JACHNU010000004.1"/>
</dbReference>
<dbReference type="EMBL" id="JACHNU010000004">
    <property type="protein sequence ID" value="MBB4663623.1"/>
    <property type="molecule type" value="Genomic_DNA"/>
</dbReference>
<feature type="transmembrane region" description="Helical" evidence="2">
    <location>
        <begin position="36"/>
        <end position="54"/>
    </location>
</feature>
<reference evidence="3 4" key="1">
    <citation type="submission" date="2020-08" db="EMBL/GenBank/DDBJ databases">
        <title>Genomic Encyclopedia of Archaeal and Bacterial Type Strains, Phase II (KMG-II): from individual species to whole genera.</title>
        <authorList>
            <person name="Goeker M."/>
        </authorList>
    </citation>
    <scope>NUCLEOTIDE SEQUENCE [LARGE SCALE GENOMIC DNA]</scope>
    <source>
        <strain evidence="3 4">DSM 23288</strain>
    </source>
</reference>
<comment type="caution">
    <text evidence="3">The sequence shown here is derived from an EMBL/GenBank/DDBJ whole genome shotgun (WGS) entry which is preliminary data.</text>
</comment>
<evidence type="ECO:0000256" key="1">
    <source>
        <dbReference type="SAM" id="MobiDB-lite"/>
    </source>
</evidence>
<feature type="transmembrane region" description="Helical" evidence="2">
    <location>
        <begin position="12"/>
        <end position="30"/>
    </location>
</feature>
<dbReference type="PROSITE" id="PS51257">
    <property type="entry name" value="PROKAR_LIPOPROTEIN"/>
    <property type="match status" value="1"/>
</dbReference>
<name>A0A840IHG8_9ACTN</name>
<feature type="region of interest" description="Disordered" evidence="1">
    <location>
        <begin position="107"/>
        <end position="131"/>
    </location>
</feature>
<proteinExistence type="predicted"/>
<feature type="compositionally biased region" description="Basic and acidic residues" evidence="1">
    <location>
        <begin position="107"/>
        <end position="122"/>
    </location>
</feature>
<gene>
    <name evidence="3" type="ORF">BDZ31_003218</name>
</gene>
<accession>A0A840IHG8</accession>
<protein>
    <submittedName>
        <fullName evidence="3">Drug/metabolite transporter (DMT)-like permease</fullName>
    </submittedName>
</protein>
<keyword evidence="2" id="KW-0812">Transmembrane</keyword>
<dbReference type="Proteomes" id="UP000585272">
    <property type="component" value="Unassembled WGS sequence"/>
</dbReference>
<keyword evidence="2" id="KW-1133">Transmembrane helix</keyword>
<evidence type="ECO:0000313" key="4">
    <source>
        <dbReference type="Proteomes" id="UP000585272"/>
    </source>
</evidence>
<organism evidence="3 4">
    <name type="scientific">Conexibacter arvalis</name>
    <dbReference type="NCBI Taxonomy" id="912552"/>
    <lineage>
        <taxon>Bacteria</taxon>
        <taxon>Bacillati</taxon>
        <taxon>Actinomycetota</taxon>
        <taxon>Thermoleophilia</taxon>
        <taxon>Solirubrobacterales</taxon>
        <taxon>Conexibacteraceae</taxon>
        <taxon>Conexibacter</taxon>
    </lineage>
</organism>
<keyword evidence="4" id="KW-1185">Reference proteome</keyword>
<keyword evidence="2" id="KW-0472">Membrane</keyword>
<dbReference type="AlphaFoldDB" id="A0A840IHG8"/>
<evidence type="ECO:0000256" key="2">
    <source>
        <dbReference type="SAM" id="Phobius"/>
    </source>
</evidence>
<sequence length="131" mass="13791">MTAWLRDRPAWTLASGYVLASLGCVLVVGGPGSGTAGRLCLLAVLVLYVLTVVLRKHRAGDILASTVGVTALLSLANDAIDVSQPWKGATSALVPLAVYCVCDRGGDGPRRSEQGTDVDRPSQRSWSVRRS</sequence>
<evidence type="ECO:0000313" key="3">
    <source>
        <dbReference type="EMBL" id="MBB4663623.1"/>
    </source>
</evidence>